<accession>A0A4Q5MX87</accession>
<feature type="compositionally biased region" description="Low complexity" evidence="4">
    <location>
        <begin position="178"/>
        <end position="201"/>
    </location>
</feature>
<dbReference type="GO" id="GO:0003677">
    <property type="term" value="F:DNA binding"/>
    <property type="evidence" value="ECO:0007669"/>
    <property type="project" value="UniProtKB-KW"/>
</dbReference>
<dbReference type="Gene3D" id="4.10.520.10">
    <property type="entry name" value="IHF-like DNA-binding proteins"/>
    <property type="match status" value="1"/>
</dbReference>
<dbReference type="SMART" id="SM00411">
    <property type="entry name" value="BHL"/>
    <property type="match status" value="1"/>
</dbReference>
<dbReference type="AlphaFoldDB" id="A0A4Q5MX87"/>
<proteinExistence type="inferred from homology"/>
<feature type="region of interest" description="Disordered" evidence="4">
    <location>
        <begin position="173"/>
        <end position="201"/>
    </location>
</feature>
<dbReference type="EMBL" id="SDWW01000038">
    <property type="protein sequence ID" value="RYV50258.1"/>
    <property type="molecule type" value="Genomic_DNA"/>
</dbReference>
<dbReference type="PRINTS" id="PR01727">
    <property type="entry name" value="DNABINDINGHU"/>
</dbReference>
<feature type="compositionally biased region" description="Basic residues" evidence="4">
    <location>
        <begin position="66"/>
        <end position="77"/>
    </location>
</feature>
<sequence>MAPPHPAGQAPRVRRDRGRAPGALTPGVRSTASRAGPGSHRSLQRLGAPVRVAMAGTGHSPYRGSRATRRKLARGRTRPGGVALNKTEMLTLLESRLGSRGAAVAALDAVLDEIQHAVASGERVTLTGFGTFERVERPARIGRNPRTGTAIEIPAAATPRFHAGSVLRAAVAGPAPSPRTRAVRTTSAAAPRAATTGGVAAKQPARATTAAAKLAKVPETAKAVKPAKAAKLAKTAKPVKVAKPAKAVKPPKAASATKKSASGTSAKAAGSKKKKK</sequence>
<dbReference type="SUPFAM" id="SSF47729">
    <property type="entry name" value="IHF-like DNA-binding proteins"/>
    <property type="match status" value="1"/>
</dbReference>
<dbReference type="Pfam" id="PF00216">
    <property type="entry name" value="Bac_DNA_binding"/>
    <property type="match status" value="1"/>
</dbReference>
<feature type="region of interest" description="Disordered" evidence="4">
    <location>
        <begin position="1"/>
        <end position="80"/>
    </location>
</feature>
<dbReference type="PANTHER" id="PTHR33175">
    <property type="entry name" value="DNA-BINDING PROTEIN HU"/>
    <property type="match status" value="1"/>
</dbReference>
<keyword evidence="2 5" id="KW-0238">DNA-binding</keyword>
<dbReference type="InterPro" id="IPR020816">
    <property type="entry name" value="Histone-like_DNA-bd_CS"/>
</dbReference>
<dbReference type="GO" id="GO:0030261">
    <property type="term" value="P:chromosome condensation"/>
    <property type="evidence" value="ECO:0007669"/>
    <property type="project" value="UniProtKB-KW"/>
</dbReference>
<dbReference type="InterPro" id="IPR000119">
    <property type="entry name" value="Hist_DNA-bd"/>
</dbReference>
<dbReference type="InterPro" id="IPR010992">
    <property type="entry name" value="IHF-like_DNA-bd_dom_sf"/>
</dbReference>
<evidence type="ECO:0000256" key="1">
    <source>
        <dbReference type="ARBA" id="ARBA00023067"/>
    </source>
</evidence>
<comment type="similarity">
    <text evidence="3">Belongs to the bacterial histone-like protein family.</text>
</comment>
<dbReference type="PANTHER" id="PTHR33175:SF3">
    <property type="entry name" value="DNA-BINDING PROTEIN HU-BETA"/>
    <property type="match status" value="1"/>
</dbReference>
<evidence type="ECO:0000256" key="3">
    <source>
        <dbReference type="RuleBase" id="RU003939"/>
    </source>
</evidence>
<evidence type="ECO:0000313" key="6">
    <source>
        <dbReference type="Proteomes" id="UP000293764"/>
    </source>
</evidence>
<evidence type="ECO:0000256" key="2">
    <source>
        <dbReference type="ARBA" id="ARBA00023125"/>
    </source>
</evidence>
<comment type="caution">
    <text evidence="5">The sequence shown here is derived from an EMBL/GenBank/DDBJ whole genome shotgun (WGS) entry which is preliminary data.</text>
</comment>
<reference evidence="5 6" key="1">
    <citation type="submission" date="2019-01" db="EMBL/GenBank/DDBJ databases">
        <title>Novel species of Cellulomonas.</title>
        <authorList>
            <person name="Liu Q."/>
            <person name="Xin Y.-H."/>
        </authorList>
    </citation>
    <scope>NUCLEOTIDE SEQUENCE [LARGE SCALE GENOMIC DNA]</scope>
    <source>
        <strain evidence="5 6">HLT2-17</strain>
    </source>
</reference>
<dbReference type="GO" id="GO:0030527">
    <property type="term" value="F:structural constituent of chromatin"/>
    <property type="evidence" value="ECO:0007669"/>
    <property type="project" value="InterPro"/>
</dbReference>
<keyword evidence="1" id="KW-0226">DNA condensation</keyword>
<dbReference type="OrthoDB" id="9799835at2"/>
<dbReference type="PROSITE" id="PS00045">
    <property type="entry name" value="HISTONE_LIKE"/>
    <property type="match status" value="1"/>
</dbReference>
<feature type="compositionally biased region" description="Low complexity" evidence="4">
    <location>
        <begin position="235"/>
        <end position="269"/>
    </location>
</feature>
<name>A0A4Q5MX87_9MICO</name>
<evidence type="ECO:0000313" key="5">
    <source>
        <dbReference type="EMBL" id="RYV50258.1"/>
    </source>
</evidence>
<gene>
    <name evidence="5" type="ORF">EUA98_14660</name>
</gene>
<feature type="region of interest" description="Disordered" evidence="4">
    <location>
        <begin position="235"/>
        <end position="276"/>
    </location>
</feature>
<dbReference type="CDD" id="cd13831">
    <property type="entry name" value="HU"/>
    <property type="match status" value="1"/>
</dbReference>
<protein>
    <submittedName>
        <fullName evidence="5">HU family DNA-binding protein</fullName>
    </submittedName>
</protein>
<evidence type="ECO:0000256" key="4">
    <source>
        <dbReference type="SAM" id="MobiDB-lite"/>
    </source>
</evidence>
<keyword evidence="6" id="KW-1185">Reference proteome</keyword>
<dbReference type="Proteomes" id="UP000293764">
    <property type="component" value="Unassembled WGS sequence"/>
</dbReference>
<organism evidence="5 6">
    <name type="scientific">Pengzhenrongella frigida</name>
    <dbReference type="NCBI Taxonomy" id="1259133"/>
    <lineage>
        <taxon>Bacteria</taxon>
        <taxon>Bacillati</taxon>
        <taxon>Actinomycetota</taxon>
        <taxon>Actinomycetes</taxon>
        <taxon>Micrococcales</taxon>
        <taxon>Pengzhenrongella</taxon>
    </lineage>
</organism>
<dbReference type="GO" id="GO:0005829">
    <property type="term" value="C:cytosol"/>
    <property type="evidence" value="ECO:0007669"/>
    <property type="project" value="TreeGrafter"/>
</dbReference>